<dbReference type="HAMAP" id="MF_00074">
    <property type="entry name" value="16SrRNA_methyltr_G"/>
    <property type="match status" value="1"/>
</dbReference>
<evidence type="ECO:0000256" key="1">
    <source>
        <dbReference type="ARBA" id="ARBA00022490"/>
    </source>
</evidence>
<comment type="caution">
    <text evidence="6">Lacks conserved residue(s) required for the propagation of feature annotation.</text>
</comment>
<evidence type="ECO:0000256" key="2">
    <source>
        <dbReference type="ARBA" id="ARBA00022552"/>
    </source>
</evidence>
<keyword evidence="3 6" id="KW-0489">Methyltransferase</keyword>
<evidence type="ECO:0000313" key="7">
    <source>
        <dbReference type="EMBL" id="OQA61926.1"/>
    </source>
</evidence>
<feature type="binding site" evidence="6">
    <location>
        <begin position="132"/>
        <end position="133"/>
    </location>
    <ligand>
        <name>S-adenosyl-L-methionine</name>
        <dbReference type="ChEBI" id="CHEBI:59789"/>
    </ligand>
</feature>
<gene>
    <name evidence="6 7" type="primary">rsmG</name>
    <name evidence="7" type="ORF">BWY41_00007</name>
</gene>
<organism evidence="7">
    <name type="scientific">Candidatus Atribacter allofermentans</name>
    <dbReference type="NCBI Taxonomy" id="1852833"/>
    <lineage>
        <taxon>Bacteria</taxon>
        <taxon>Pseudomonadati</taxon>
        <taxon>Atribacterota</taxon>
        <taxon>Atribacteria</taxon>
        <taxon>Atribacterales</taxon>
        <taxon>Atribacteraceae</taxon>
        <taxon>Atribacter</taxon>
    </lineage>
</organism>
<dbReference type="PANTHER" id="PTHR31760">
    <property type="entry name" value="S-ADENOSYL-L-METHIONINE-DEPENDENT METHYLTRANSFERASES SUPERFAMILY PROTEIN"/>
    <property type="match status" value="1"/>
</dbReference>
<evidence type="ECO:0000256" key="4">
    <source>
        <dbReference type="ARBA" id="ARBA00022679"/>
    </source>
</evidence>
<dbReference type="PANTHER" id="PTHR31760:SF0">
    <property type="entry name" value="S-ADENOSYL-L-METHIONINE-DEPENDENT METHYLTRANSFERASES SUPERFAMILY PROTEIN"/>
    <property type="match status" value="1"/>
</dbReference>
<keyword evidence="1 6" id="KW-0963">Cytoplasm</keyword>
<dbReference type="EMBL" id="MWBQ01000001">
    <property type="protein sequence ID" value="OQA61926.1"/>
    <property type="molecule type" value="Genomic_DNA"/>
</dbReference>
<evidence type="ECO:0000256" key="5">
    <source>
        <dbReference type="ARBA" id="ARBA00022691"/>
    </source>
</evidence>
<dbReference type="Pfam" id="PF02527">
    <property type="entry name" value="GidB"/>
    <property type="match status" value="1"/>
</dbReference>
<dbReference type="Gene3D" id="3.40.50.150">
    <property type="entry name" value="Vaccinia Virus protein VP39"/>
    <property type="match status" value="1"/>
</dbReference>
<keyword evidence="5 6" id="KW-0949">S-adenosyl-L-methionine</keyword>
<dbReference type="GO" id="GO:0005829">
    <property type="term" value="C:cytosol"/>
    <property type="evidence" value="ECO:0007669"/>
    <property type="project" value="TreeGrafter"/>
</dbReference>
<feature type="binding site" evidence="6">
    <location>
        <position position="81"/>
    </location>
    <ligand>
        <name>S-adenosyl-L-methionine</name>
        <dbReference type="ChEBI" id="CHEBI:59789"/>
    </ligand>
</feature>
<dbReference type="GO" id="GO:0070043">
    <property type="term" value="F:rRNA (guanine-N7-)-methyltransferase activity"/>
    <property type="evidence" value="ECO:0007669"/>
    <property type="project" value="UniProtKB-UniRule"/>
</dbReference>
<keyword evidence="2 6" id="KW-0698">rRNA processing</keyword>
<comment type="function">
    <text evidence="6">Specifically methylates the N7 position of a guanine in 16S rRNA.</text>
</comment>
<dbReference type="InterPro" id="IPR029063">
    <property type="entry name" value="SAM-dependent_MTases_sf"/>
</dbReference>
<proteinExistence type="inferred from homology"/>
<evidence type="ECO:0000256" key="6">
    <source>
        <dbReference type="HAMAP-Rule" id="MF_00074"/>
    </source>
</evidence>
<name>A0A1V5T581_9BACT</name>
<dbReference type="EC" id="2.1.1.-" evidence="6"/>
<evidence type="ECO:0000256" key="3">
    <source>
        <dbReference type="ARBA" id="ARBA00022603"/>
    </source>
</evidence>
<dbReference type="SUPFAM" id="SSF53335">
    <property type="entry name" value="S-adenosyl-L-methionine-dependent methyltransferases"/>
    <property type="match status" value="1"/>
</dbReference>
<feature type="binding site" evidence="6">
    <location>
        <position position="151"/>
    </location>
    <ligand>
        <name>S-adenosyl-L-methionine</name>
        <dbReference type="ChEBI" id="CHEBI:59789"/>
    </ligand>
</feature>
<reference evidence="7" key="1">
    <citation type="submission" date="2017-02" db="EMBL/GenBank/DDBJ databases">
        <title>Delving into the versatile metabolic prowess of the omnipresent phylum Bacteroidetes.</title>
        <authorList>
            <person name="Nobu M.K."/>
            <person name="Mei R."/>
            <person name="Narihiro T."/>
            <person name="Kuroda K."/>
            <person name="Liu W.-T."/>
        </authorList>
    </citation>
    <scope>NUCLEOTIDE SEQUENCE</scope>
    <source>
        <strain evidence="7">ADurb.Bin276</strain>
    </source>
</reference>
<comment type="subcellular location">
    <subcellularLocation>
        <location evidence="6">Cytoplasm</location>
    </subcellularLocation>
</comment>
<protein>
    <recommendedName>
        <fullName evidence="6">Ribosomal RNA small subunit methyltransferase G</fullName>
        <ecNumber evidence="6">2.1.1.-</ecNumber>
    </recommendedName>
    <alternativeName>
        <fullName evidence="6">16S rRNA 7-methylguanosine methyltransferase</fullName>
        <shortName evidence="6">16S rRNA m7G methyltransferase</shortName>
    </alternativeName>
</protein>
<comment type="caution">
    <text evidence="7">The sequence shown here is derived from an EMBL/GenBank/DDBJ whole genome shotgun (WGS) entry which is preliminary data.</text>
</comment>
<keyword evidence="4 6" id="KW-0808">Transferase</keyword>
<dbReference type="NCBIfam" id="TIGR00138">
    <property type="entry name" value="rsmG_gidB"/>
    <property type="match status" value="1"/>
</dbReference>
<sequence>MDKQILFLLEKGLIELNISINSTQKDQLLFFINMIEKNNRLFNLTGFKTHVDILVDLIFDSLSFLKTSFPFKEINTAIDVGTGAGIPGIPLNILFPHIHFYYLDSNHKKINFIKIVASQLNLKHSFFLCDRAESLGHDSIYREYFDFAMTRALSSLSTNLELVTPFIKVMGKAVFFKGSSYQKEISLSSNSFSLLNCHLESILSIPIPLSNRQNYFIVVSKSSSTPIDYPRRIGIPQKKPL</sequence>
<dbReference type="InterPro" id="IPR003682">
    <property type="entry name" value="rRNA_ssu_MeTfrase_G"/>
</dbReference>
<comment type="similarity">
    <text evidence="6">Belongs to the methyltransferase superfamily. RNA methyltransferase RsmG family.</text>
</comment>
<dbReference type="Proteomes" id="UP000485569">
    <property type="component" value="Unassembled WGS sequence"/>
</dbReference>
<dbReference type="AlphaFoldDB" id="A0A1V5T581"/>
<accession>A0A1V5T581</accession>